<accession>A0A1G2C663</accession>
<name>A0A1G2C663_9BACT</name>
<feature type="transmembrane region" description="Helical" evidence="1">
    <location>
        <begin position="194"/>
        <end position="212"/>
    </location>
</feature>
<dbReference type="Proteomes" id="UP000176648">
    <property type="component" value="Unassembled WGS sequence"/>
</dbReference>
<dbReference type="EMBL" id="MHKU01000026">
    <property type="protein sequence ID" value="OGY96651.1"/>
    <property type="molecule type" value="Genomic_DNA"/>
</dbReference>
<keyword evidence="1" id="KW-1133">Transmembrane helix</keyword>
<feature type="transmembrane region" description="Helical" evidence="1">
    <location>
        <begin position="168"/>
        <end position="188"/>
    </location>
</feature>
<reference evidence="2 3" key="1">
    <citation type="journal article" date="2016" name="Nat. Commun.">
        <title>Thousands of microbial genomes shed light on interconnected biogeochemical processes in an aquifer system.</title>
        <authorList>
            <person name="Anantharaman K."/>
            <person name="Brown C.T."/>
            <person name="Hug L.A."/>
            <person name="Sharon I."/>
            <person name="Castelle C.J."/>
            <person name="Probst A.J."/>
            <person name="Thomas B.C."/>
            <person name="Singh A."/>
            <person name="Wilkins M.J."/>
            <person name="Karaoz U."/>
            <person name="Brodie E.L."/>
            <person name="Williams K.H."/>
            <person name="Hubbard S.S."/>
            <person name="Banfield J.F."/>
        </authorList>
    </citation>
    <scope>NUCLEOTIDE SEQUENCE [LARGE SCALE GENOMIC DNA]</scope>
</reference>
<dbReference type="AlphaFoldDB" id="A0A1G2C663"/>
<keyword evidence="1" id="KW-0812">Transmembrane</keyword>
<feature type="transmembrane region" description="Helical" evidence="1">
    <location>
        <begin position="134"/>
        <end position="156"/>
    </location>
</feature>
<organism evidence="2 3">
    <name type="scientific">Candidatus Liptonbacteria bacterium GWB1_49_6</name>
    <dbReference type="NCBI Taxonomy" id="1798644"/>
    <lineage>
        <taxon>Bacteria</taxon>
        <taxon>Candidatus Liptoniibacteriota</taxon>
    </lineage>
</organism>
<sequence length="234" mass="25447">MTFSALGGWFFAYMLPGLSVLAVIYFFPKYRSGTFSRGAIVHCGLIISTILSQYLLYTAGRPFPWGSHPASIISETATSATTAWGLASALSNIGSSGSMLFFGAVAIAVFALLGRFGIFYALSALLQQLTMTSVAYYLFGSLSFLLIVLLVVPFFSLSHLLQRKHWRVKIPVTFAWGFFSLALFALYGNLFLNASLHAALGSLLIYAGVMYPHAEFAIKRVKLPTAGLKPTDLI</sequence>
<feature type="transmembrane region" description="Helical" evidence="1">
    <location>
        <begin position="99"/>
        <end position="122"/>
    </location>
</feature>
<evidence type="ECO:0000313" key="2">
    <source>
        <dbReference type="EMBL" id="OGY96651.1"/>
    </source>
</evidence>
<keyword evidence="1" id="KW-0472">Membrane</keyword>
<feature type="transmembrane region" description="Helical" evidence="1">
    <location>
        <begin position="6"/>
        <end position="27"/>
    </location>
</feature>
<feature type="transmembrane region" description="Helical" evidence="1">
    <location>
        <begin position="39"/>
        <end position="57"/>
    </location>
</feature>
<proteinExistence type="predicted"/>
<protein>
    <submittedName>
        <fullName evidence="2">Uncharacterized protein</fullName>
    </submittedName>
</protein>
<gene>
    <name evidence="2" type="ORF">A2122_00460</name>
</gene>
<evidence type="ECO:0000313" key="3">
    <source>
        <dbReference type="Proteomes" id="UP000176648"/>
    </source>
</evidence>
<comment type="caution">
    <text evidence="2">The sequence shown here is derived from an EMBL/GenBank/DDBJ whole genome shotgun (WGS) entry which is preliminary data.</text>
</comment>
<dbReference type="STRING" id="1798644.A2122_00460"/>
<evidence type="ECO:0000256" key="1">
    <source>
        <dbReference type="SAM" id="Phobius"/>
    </source>
</evidence>